<reference evidence="1 2" key="1">
    <citation type="submission" date="2020-03" db="EMBL/GenBank/DDBJ databases">
        <title>Complete genome sequence of Shewanella sp.</title>
        <authorList>
            <person name="Kim Y.-S."/>
            <person name="Kim S.-J."/>
            <person name="Jung H.-K."/>
            <person name="Kim K.-H."/>
        </authorList>
    </citation>
    <scope>NUCLEOTIDE SEQUENCE [LARGE SCALE GENOMIC DNA]</scope>
    <source>
        <strain evidence="1 2">PN3F2</strain>
        <plasmid evidence="1 2">pPN3F2_2</plasmid>
    </source>
</reference>
<keyword evidence="1" id="KW-0614">Plasmid</keyword>
<sequence>MGNINVVKKLAAKMEDSSFPILLLDSEIIDECKINEDLKSLDDIINNSTLIPYNEWSYIKLKSEPDLVYVTIWRSLTKLKKSGHISSHLILRGKLKCTIWYPTKENKSEYLKEGKAAVSHKSQQQFDLQWANPINEEHQSIYITRSLINLFQELFINPKAEDDNEEIKETTLPSLQPIYNGPVRATLKTTTGSQLPKNDDIIIYGALIKCVVSSRLEHSRRGFDQQIQAQKMSFEVPVNSIIQQVNMTKTVQATTRATVTQALLRLNYATITISPEFSELSNLEINEEFMVINPISNLFTTLKRQVDGENYRGSGLLVANFNLPGFICDAIDKMVDMDELATEGNLILNKNTENLHEISSLFVNLQNRTLSLLILFLMSKSNEDGTVEASWNQIATAIEHGLTASKIKTQVTNIFNQSNAKKISGKGLALEDKDQKVSIYPNKVVYEIKNHHKRPTTTPDNNF</sequence>
<accession>A0A6G9QSC2</accession>
<evidence type="ECO:0000313" key="1">
    <source>
        <dbReference type="EMBL" id="QIR16671.1"/>
    </source>
</evidence>
<dbReference type="AlphaFoldDB" id="A0A6G9QSC2"/>
<dbReference type="Proteomes" id="UP000502608">
    <property type="component" value="Plasmid pPN3F2_2"/>
</dbReference>
<keyword evidence="2" id="KW-1185">Reference proteome</keyword>
<dbReference type="KEGG" id="saes:HBH39_19550"/>
<geneLocation type="plasmid" evidence="1 2">
    <name>pPN3F2_2</name>
</geneLocation>
<dbReference type="RefSeq" id="WP_167680499.1">
    <property type="nucleotide sequence ID" value="NZ_CP050315.1"/>
</dbReference>
<name>A0A6G9QSC2_9GAMM</name>
<proteinExistence type="predicted"/>
<evidence type="ECO:0000313" key="2">
    <source>
        <dbReference type="Proteomes" id="UP000502608"/>
    </source>
</evidence>
<protein>
    <submittedName>
        <fullName evidence="1">Uncharacterized protein</fullName>
    </submittedName>
</protein>
<organism evidence="1 2">
    <name type="scientific">Shewanella aestuarii</name>
    <dbReference type="NCBI Taxonomy" id="1028752"/>
    <lineage>
        <taxon>Bacteria</taxon>
        <taxon>Pseudomonadati</taxon>
        <taxon>Pseudomonadota</taxon>
        <taxon>Gammaproteobacteria</taxon>
        <taxon>Alteromonadales</taxon>
        <taxon>Shewanellaceae</taxon>
        <taxon>Shewanella</taxon>
    </lineage>
</organism>
<gene>
    <name evidence="1" type="ORF">HBH39_19550</name>
</gene>
<dbReference type="EMBL" id="CP050315">
    <property type="protein sequence ID" value="QIR16671.1"/>
    <property type="molecule type" value="Genomic_DNA"/>
</dbReference>